<dbReference type="Proteomes" id="UP000287166">
    <property type="component" value="Unassembled WGS sequence"/>
</dbReference>
<accession>A0A401GYZ5</accession>
<dbReference type="EMBL" id="BFAD01000011">
    <property type="protein sequence ID" value="GBE87381.1"/>
    <property type="molecule type" value="Genomic_DNA"/>
</dbReference>
<evidence type="ECO:0000313" key="3">
    <source>
        <dbReference type="Proteomes" id="UP000287166"/>
    </source>
</evidence>
<sequence>MVDEMVSRDPIDEPPAYLRVTKMPPPPQYDGKDDLNAFEVWLQKLLEYFKTLRITGNAMDADRLWILGQSLKDDAANWFFLNVQSPNREVRQWYFEDAVTHLHRRFLHKDSELIASEKYDKATYSLSRGGVSELYNRLLHHADRMVQYPMEYAFRKRFMDALPLPMVEVMRLAHLLSPEKHTIDALYRSALAIEQGNGWLDQYRTYKDRRQPQKTGDHTGTRSSSKAVSFLAPMISSMGDTRPSYRPQGQGQGGAHPGHARQAGNAGRRMTNPCDGQRHGGGRPTTNLAVSGLRPPANNKATNANVTCYSCSGKGHFSTDPTCPNYGKPWPARLHAQCVVDDHSEDEEQAN</sequence>
<dbReference type="AlphaFoldDB" id="A0A401GYZ5"/>
<comment type="caution">
    <text evidence="2">The sequence shown here is derived from an EMBL/GenBank/DDBJ whole genome shotgun (WGS) entry which is preliminary data.</text>
</comment>
<gene>
    <name evidence="2" type="ORF">SCP_1100560</name>
</gene>
<reference evidence="2 3" key="1">
    <citation type="journal article" date="2018" name="Sci. Rep.">
        <title>Genome sequence of the cauliflower mushroom Sparassis crispa (Hanabiratake) and its association with beneficial usage.</title>
        <authorList>
            <person name="Kiyama R."/>
            <person name="Furutani Y."/>
            <person name="Kawaguchi K."/>
            <person name="Nakanishi T."/>
        </authorList>
    </citation>
    <scope>NUCLEOTIDE SEQUENCE [LARGE SCALE GENOMIC DNA]</scope>
</reference>
<proteinExistence type="predicted"/>
<dbReference type="RefSeq" id="XP_027618294.1">
    <property type="nucleotide sequence ID" value="XM_027762493.1"/>
</dbReference>
<name>A0A401GYZ5_9APHY</name>
<dbReference type="GeneID" id="38784298"/>
<feature type="compositionally biased region" description="Basic and acidic residues" evidence="1">
    <location>
        <begin position="209"/>
        <end position="220"/>
    </location>
</feature>
<protein>
    <submittedName>
        <fullName evidence="2">Uncharacterized protein</fullName>
    </submittedName>
</protein>
<keyword evidence="3" id="KW-1185">Reference proteome</keyword>
<feature type="region of interest" description="Disordered" evidence="1">
    <location>
        <begin position="209"/>
        <end position="228"/>
    </location>
</feature>
<evidence type="ECO:0000313" key="2">
    <source>
        <dbReference type="EMBL" id="GBE87381.1"/>
    </source>
</evidence>
<organism evidence="2 3">
    <name type="scientific">Sparassis crispa</name>
    <dbReference type="NCBI Taxonomy" id="139825"/>
    <lineage>
        <taxon>Eukaryota</taxon>
        <taxon>Fungi</taxon>
        <taxon>Dikarya</taxon>
        <taxon>Basidiomycota</taxon>
        <taxon>Agaricomycotina</taxon>
        <taxon>Agaricomycetes</taxon>
        <taxon>Polyporales</taxon>
        <taxon>Sparassidaceae</taxon>
        <taxon>Sparassis</taxon>
    </lineage>
</organism>
<dbReference type="InParanoid" id="A0A401GYZ5"/>
<dbReference type="OrthoDB" id="2749329at2759"/>
<evidence type="ECO:0000256" key="1">
    <source>
        <dbReference type="SAM" id="MobiDB-lite"/>
    </source>
</evidence>
<feature type="region of interest" description="Disordered" evidence="1">
    <location>
        <begin position="237"/>
        <end position="298"/>
    </location>
</feature>